<dbReference type="AlphaFoldDB" id="A0A1I2EQ07"/>
<keyword evidence="2" id="KW-1185">Reference proteome</keyword>
<proteinExistence type="predicted"/>
<evidence type="ECO:0000313" key="1">
    <source>
        <dbReference type="EMBL" id="SFE95184.1"/>
    </source>
</evidence>
<protein>
    <submittedName>
        <fullName evidence="1">Uncharacterized protein</fullName>
    </submittedName>
</protein>
<dbReference type="OrthoDB" id="4774333at2"/>
<reference evidence="2" key="1">
    <citation type="submission" date="2016-10" db="EMBL/GenBank/DDBJ databases">
        <authorList>
            <person name="Varghese N."/>
            <person name="Submissions S."/>
        </authorList>
    </citation>
    <scope>NUCLEOTIDE SEQUENCE [LARGE SCALE GENOMIC DNA]</scope>
    <source>
        <strain evidence="2">DSM 46838</strain>
    </source>
</reference>
<name>A0A1I2EQ07_9ACTN</name>
<gene>
    <name evidence="1" type="ORF">SAMN05216574_107156</name>
</gene>
<dbReference type="RefSeq" id="WP_139228857.1">
    <property type="nucleotide sequence ID" value="NZ_FOND01000007.1"/>
</dbReference>
<dbReference type="Proteomes" id="UP000198589">
    <property type="component" value="Unassembled WGS sequence"/>
</dbReference>
<organism evidence="1 2">
    <name type="scientific">Blastococcus tunisiensis</name>
    <dbReference type="NCBI Taxonomy" id="1798228"/>
    <lineage>
        <taxon>Bacteria</taxon>
        <taxon>Bacillati</taxon>
        <taxon>Actinomycetota</taxon>
        <taxon>Actinomycetes</taxon>
        <taxon>Geodermatophilales</taxon>
        <taxon>Geodermatophilaceae</taxon>
        <taxon>Blastococcus</taxon>
    </lineage>
</organism>
<sequence>MNEGSSVLAVVDAMDGVPVVWWVDLGPRIAGISRLCGAWVVDGADPARTLQALTATRVTLSTVDGEQALKEHEGATERVLDLEATVTSVVAVRDGLQTAYEEAATTKKSLTPPRWSALPEPLDIEAAEAAAGDPRTARALGIARWLNDLCRAWDAVEDERLKRSYMRPLGGPAERALPAVIRDAQPGVAA</sequence>
<evidence type="ECO:0000313" key="2">
    <source>
        <dbReference type="Proteomes" id="UP000198589"/>
    </source>
</evidence>
<accession>A0A1I2EQ07</accession>
<dbReference type="EMBL" id="FOND01000007">
    <property type="protein sequence ID" value="SFE95184.1"/>
    <property type="molecule type" value="Genomic_DNA"/>
</dbReference>